<name>A0ABS1C1J4_9BACT</name>
<comment type="caution">
    <text evidence="1">The sequence shown here is derived from an EMBL/GenBank/DDBJ whole genome shotgun (WGS) entry which is preliminary data.</text>
</comment>
<dbReference type="Proteomes" id="UP000644147">
    <property type="component" value="Unassembled WGS sequence"/>
</dbReference>
<accession>A0ABS1C1J4</accession>
<dbReference type="EMBL" id="JAEHFX010000004">
    <property type="protein sequence ID" value="MBK0403272.1"/>
    <property type="molecule type" value="Genomic_DNA"/>
</dbReference>
<gene>
    <name evidence="1" type="ORF">I5M27_09765</name>
</gene>
<evidence type="ECO:0008006" key="3">
    <source>
        <dbReference type="Google" id="ProtNLM"/>
    </source>
</evidence>
<proteinExistence type="predicted"/>
<reference evidence="1 2" key="1">
    <citation type="submission" date="2020-12" db="EMBL/GenBank/DDBJ databases">
        <title>Bacterial novel species Adhaeribacter sp. BT258 isolated from soil.</title>
        <authorList>
            <person name="Jung H.-Y."/>
        </authorList>
    </citation>
    <scope>NUCLEOTIDE SEQUENCE [LARGE SCALE GENOMIC DNA]</scope>
    <source>
        <strain evidence="1 2">BT258</strain>
    </source>
</reference>
<keyword evidence="2" id="KW-1185">Reference proteome</keyword>
<sequence>MNTNDPIFKVVQDLRNRGFIHTFTIQDNGIYCPELSKEVAPEDLTIVEQHHIDGPEADAANTHEIFGLETQDHVLGIMLDTYAQYNAAEFASIFNKVHKSKPGIA</sequence>
<evidence type="ECO:0000313" key="2">
    <source>
        <dbReference type="Proteomes" id="UP000644147"/>
    </source>
</evidence>
<protein>
    <recommendedName>
        <fullName evidence="3">Phosphoribosylpyrophosphate synthetase</fullName>
    </recommendedName>
</protein>
<organism evidence="1 2">
    <name type="scientific">Adhaeribacter terrigena</name>
    <dbReference type="NCBI Taxonomy" id="2793070"/>
    <lineage>
        <taxon>Bacteria</taxon>
        <taxon>Pseudomonadati</taxon>
        <taxon>Bacteroidota</taxon>
        <taxon>Cytophagia</taxon>
        <taxon>Cytophagales</taxon>
        <taxon>Hymenobacteraceae</taxon>
        <taxon>Adhaeribacter</taxon>
    </lineage>
</organism>
<evidence type="ECO:0000313" key="1">
    <source>
        <dbReference type="EMBL" id="MBK0403272.1"/>
    </source>
</evidence>
<dbReference type="RefSeq" id="WP_200506026.1">
    <property type="nucleotide sequence ID" value="NZ_JAEHFX010000004.1"/>
</dbReference>